<evidence type="ECO:0000259" key="2">
    <source>
        <dbReference type="Pfam" id="PF02517"/>
    </source>
</evidence>
<dbReference type="EC" id="3.4.24.-" evidence="3"/>
<accession>A0ABX8MZX8</accession>
<protein>
    <submittedName>
        <fullName evidence="3">CPBP family intramembrane metalloprotease</fullName>
        <ecNumber evidence="3">3.4.24.-</ecNumber>
    </submittedName>
</protein>
<name>A0ABX8MZX8_9PSED</name>
<keyword evidence="1" id="KW-0812">Transmembrane</keyword>
<dbReference type="RefSeq" id="WP_217839287.1">
    <property type="nucleotide sequence ID" value="NZ_CP077076.1"/>
</dbReference>
<dbReference type="Proteomes" id="UP001046350">
    <property type="component" value="Chromosome"/>
</dbReference>
<dbReference type="InterPro" id="IPR003675">
    <property type="entry name" value="Rce1/LyrA-like_dom"/>
</dbReference>
<feature type="domain" description="CAAX prenyl protease 2/Lysostaphin resistance protein A-like" evidence="2">
    <location>
        <begin position="139"/>
        <end position="224"/>
    </location>
</feature>
<gene>
    <name evidence="3" type="ORF">KSS94_17145</name>
</gene>
<evidence type="ECO:0000313" key="3">
    <source>
        <dbReference type="EMBL" id="QXH49670.1"/>
    </source>
</evidence>
<feature type="transmembrane region" description="Helical" evidence="1">
    <location>
        <begin position="94"/>
        <end position="112"/>
    </location>
</feature>
<dbReference type="Pfam" id="PF02517">
    <property type="entry name" value="Rce1-like"/>
    <property type="match status" value="1"/>
</dbReference>
<keyword evidence="1" id="KW-1133">Transmembrane helix</keyword>
<reference evidence="3" key="1">
    <citation type="journal article" date="2021" name="Microorganisms">
        <title>The Ever-Expanding Pseudomonas Genus: Description of 43 New Species and Partition of the Pseudomonas putida Group.</title>
        <authorList>
            <person name="Girard L."/>
            <person name="Lood C."/>
            <person name="Hofte M."/>
            <person name="Vandamme P."/>
            <person name="Rokni-Zadeh H."/>
            <person name="van Noort V."/>
            <person name="Lavigne R."/>
            <person name="De Mot R."/>
        </authorList>
    </citation>
    <scope>NUCLEOTIDE SEQUENCE</scope>
    <source>
        <strain evidence="3">COW40</strain>
    </source>
</reference>
<dbReference type="EMBL" id="CP077076">
    <property type="protein sequence ID" value="QXH49670.1"/>
    <property type="molecule type" value="Genomic_DNA"/>
</dbReference>
<evidence type="ECO:0000313" key="4">
    <source>
        <dbReference type="Proteomes" id="UP001046350"/>
    </source>
</evidence>
<keyword evidence="3" id="KW-0645">Protease</keyword>
<organism evidence="3 4">
    <name type="scientific">Pseudomonas fakonensis</name>
    <dbReference type="NCBI Taxonomy" id="2842355"/>
    <lineage>
        <taxon>Bacteria</taxon>
        <taxon>Pseudomonadati</taxon>
        <taxon>Pseudomonadota</taxon>
        <taxon>Gammaproteobacteria</taxon>
        <taxon>Pseudomonadales</taxon>
        <taxon>Pseudomonadaceae</taxon>
        <taxon>Pseudomonas</taxon>
    </lineage>
</organism>
<proteinExistence type="predicted"/>
<dbReference type="GO" id="GO:0008237">
    <property type="term" value="F:metallopeptidase activity"/>
    <property type="evidence" value="ECO:0007669"/>
    <property type="project" value="UniProtKB-KW"/>
</dbReference>
<feature type="transmembrane region" description="Helical" evidence="1">
    <location>
        <begin position="54"/>
        <end position="74"/>
    </location>
</feature>
<keyword evidence="3" id="KW-0482">Metalloprotease</keyword>
<feature type="transmembrane region" description="Helical" evidence="1">
    <location>
        <begin position="215"/>
        <end position="237"/>
    </location>
</feature>
<evidence type="ECO:0000256" key="1">
    <source>
        <dbReference type="SAM" id="Phobius"/>
    </source>
</evidence>
<sequence length="239" mass="25419">MRATPFPTFRDTPARPSFLTSLALLLLAVAVCVAGGMAAGYQGGALPRPGEVSWAMIQAGMPYSACGLLVLFAWQHVRGGIFKAFVGERVLGPLANGLLRLALTLGIGYAVMRDQGMAPEPYLAQLFDGLAPGQVQRLVLQLVLFTAISEELLLRHYVMGVLGWQDGGWWKWAAIGASAAVYMSLPLPYESAWVLVLLMAIGVIIGIARVNSRGMLVPIVLHGAAMGGVLAVGHWQLAI</sequence>
<feature type="transmembrane region" description="Helical" evidence="1">
    <location>
        <begin position="191"/>
        <end position="208"/>
    </location>
</feature>
<keyword evidence="3" id="KW-0378">Hydrolase</keyword>
<keyword evidence="1" id="KW-0472">Membrane</keyword>
<keyword evidence="4" id="KW-1185">Reference proteome</keyword>